<proteinExistence type="predicted"/>
<reference evidence="1 2" key="1">
    <citation type="submission" date="2022-10" db="EMBL/GenBank/DDBJ databases">
        <title>Paenibacillus description and whole genome data of maize root bacterial community.</title>
        <authorList>
            <person name="Marton D."/>
            <person name="Farkas M."/>
            <person name="Cserhati M."/>
        </authorList>
    </citation>
    <scope>NUCLEOTIDE SEQUENCE [LARGE SCALE GENOMIC DNA]</scope>
    <source>
        <strain evidence="1 2">P96</strain>
    </source>
</reference>
<evidence type="ECO:0000313" key="1">
    <source>
        <dbReference type="EMBL" id="MDP4095717.1"/>
    </source>
</evidence>
<comment type="caution">
    <text evidence="1">The sequence shown here is derived from an EMBL/GenBank/DDBJ whole genome shotgun (WGS) entry which is preliminary data.</text>
</comment>
<protein>
    <submittedName>
        <fullName evidence="1">BtrH N-terminal domain-containing protein</fullName>
    </submittedName>
</protein>
<dbReference type="Proteomes" id="UP001241848">
    <property type="component" value="Unassembled WGS sequence"/>
</dbReference>
<keyword evidence="2" id="KW-1185">Reference proteome</keyword>
<sequence>MHKAGTASHGQSVSGTSRTGKHCLYSSLCSVLLRMKTEVAEADLFILAGSMNAEYEGKLRAFGPGTFGNQLRRITASEGPAIQVEAWDPQGGDPDKLVKALHAGYGTMLHVSSAALTYHEVYTINEPRGHVIELCGLETESRTAQVSDSFLLDSSGRALHYTGPARLDDLLGGMMEYAWLVEAPAALPPARVHQACALHIREYLTGRSGDPRIRRGDAAYRAFIADFQLLSDMDDREFRFFCGEIYYQLRIGTALTLVDYLRDYVMFHQHALGAEAHVIADRAQELHAGWHRLNLHLYKTGLQLDRRRVPTIMSRAHELADRQYRLFERLLPLVEDASQH</sequence>
<gene>
    <name evidence="1" type="ORF">OIN60_02785</name>
</gene>
<evidence type="ECO:0000313" key="2">
    <source>
        <dbReference type="Proteomes" id="UP001241848"/>
    </source>
</evidence>
<accession>A0ABT9FLV3</accession>
<dbReference type="RefSeq" id="WP_305753357.1">
    <property type="nucleotide sequence ID" value="NZ_JAPCKK010000005.1"/>
</dbReference>
<organism evidence="1 2">
    <name type="scientific">Paenibacillus zeirhizosphaerae</name>
    <dbReference type="NCBI Taxonomy" id="2987519"/>
    <lineage>
        <taxon>Bacteria</taxon>
        <taxon>Bacillati</taxon>
        <taxon>Bacillota</taxon>
        <taxon>Bacilli</taxon>
        <taxon>Bacillales</taxon>
        <taxon>Paenibacillaceae</taxon>
        <taxon>Paenibacillus</taxon>
    </lineage>
</organism>
<name>A0ABT9FLV3_9BACL</name>
<dbReference type="EMBL" id="JAPCKK010000005">
    <property type="protein sequence ID" value="MDP4095717.1"/>
    <property type="molecule type" value="Genomic_DNA"/>
</dbReference>